<dbReference type="Gene3D" id="1.10.260.40">
    <property type="entry name" value="lambda repressor-like DNA-binding domains"/>
    <property type="match status" value="1"/>
</dbReference>
<dbReference type="Proteomes" id="UP000295606">
    <property type="component" value="Unassembled WGS sequence"/>
</dbReference>
<name>A0A4R5L1Z8_9BURK</name>
<organism evidence="2 3">
    <name type="scientific">Paraburkholderia guartelaensis</name>
    <dbReference type="NCBI Taxonomy" id="2546446"/>
    <lineage>
        <taxon>Bacteria</taxon>
        <taxon>Pseudomonadati</taxon>
        <taxon>Pseudomonadota</taxon>
        <taxon>Betaproteobacteria</taxon>
        <taxon>Burkholderiales</taxon>
        <taxon>Burkholderiaceae</taxon>
        <taxon>Paraburkholderia</taxon>
    </lineage>
</organism>
<evidence type="ECO:0000256" key="1">
    <source>
        <dbReference type="ARBA" id="ARBA00023125"/>
    </source>
</evidence>
<dbReference type="NCBIfam" id="TIGR02607">
    <property type="entry name" value="antidote_HigA"/>
    <property type="match status" value="1"/>
</dbReference>
<proteinExistence type="predicted"/>
<gene>
    <name evidence="2" type="primary">higA</name>
    <name evidence="2" type="ORF">E1N52_39245</name>
</gene>
<comment type="caution">
    <text evidence="2">The sequence shown here is derived from an EMBL/GenBank/DDBJ whole genome shotgun (WGS) entry which is preliminary data.</text>
</comment>
<dbReference type="InterPro" id="IPR013430">
    <property type="entry name" value="Toxin_antidote_HigA"/>
</dbReference>
<sequence length="83" mass="9205">MPVSQAAEALRINRCTVSNLLNANAANTPNIALRLSAWLGTTPDAWTGQQATWDLWHAGLQPRPDIKPLDRHVAETSPRAYRF</sequence>
<dbReference type="AlphaFoldDB" id="A0A4R5L1Z8"/>
<protein>
    <submittedName>
        <fullName evidence="2">Addiction module antidote protein, HigA family</fullName>
    </submittedName>
</protein>
<dbReference type="PANTHER" id="PTHR36924">
    <property type="entry name" value="ANTITOXIN HIGA-1"/>
    <property type="match status" value="1"/>
</dbReference>
<dbReference type="InterPro" id="IPR010982">
    <property type="entry name" value="Lambda_DNA-bd_dom_sf"/>
</dbReference>
<evidence type="ECO:0000313" key="3">
    <source>
        <dbReference type="Proteomes" id="UP000295606"/>
    </source>
</evidence>
<accession>A0A4R5L1Z8</accession>
<evidence type="ECO:0000313" key="2">
    <source>
        <dbReference type="EMBL" id="TDG02554.1"/>
    </source>
</evidence>
<dbReference type="EMBL" id="SMOD01000059">
    <property type="protein sequence ID" value="TDG02554.1"/>
    <property type="molecule type" value="Genomic_DNA"/>
</dbReference>
<reference evidence="2 3" key="1">
    <citation type="submission" date="2019-03" db="EMBL/GenBank/DDBJ databases">
        <title>Paraburkholderia sp. isolated from native Mimosa gymnas in Guartela State Park, Brazil.</title>
        <authorList>
            <person name="Paulitsch F."/>
            <person name="Hungria M."/>
            <person name="Delamuta J.R.M."/>
            <person name="Ribeiro R.A."/>
            <person name="Dall'Agnol R."/>
            <person name="Silva J.S.B."/>
        </authorList>
    </citation>
    <scope>NUCLEOTIDE SEQUENCE [LARGE SCALE GENOMIC DNA]</scope>
    <source>
        <strain evidence="2 3">CNPSo 3008</strain>
    </source>
</reference>
<dbReference type="GO" id="GO:0003677">
    <property type="term" value="F:DNA binding"/>
    <property type="evidence" value="ECO:0007669"/>
    <property type="project" value="UniProtKB-KW"/>
</dbReference>
<keyword evidence="1" id="KW-0238">DNA-binding</keyword>
<dbReference type="SUPFAM" id="SSF47413">
    <property type="entry name" value="lambda repressor-like DNA-binding domains"/>
    <property type="match status" value="1"/>
</dbReference>
<dbReference type="PANTHER" id="PTHR36924:SF1">
    <property type="entry name" value="ANTITOXIN HIGA-1"/>
    <property type="match status" value="1"/>
</dbReference>
<dbReference type="OrthoDB" id="5297543at2"/>